<keyword evidence="1" id="KW-0560">Oxidoreductase</keyword>
<dbReference type="Gene3D" id="3.30.9.10">
    <property type="entry name" value="D-Amino Acid Oxidase, subunit A, domain 2"/>
    <property type="match status" value="1"/>
</dbReference>
<dbReference type="Gene3D" id="3.50.50.60">
    <property type="entry name" value="FAD/NAD(P)-binding domain"/>
    <property type="match status" value="1"/>
</dbReference>
<name>A0ABQ5ZNV0_9HYPH</name>
<comment type="caution">
    <text evidence="3">The sequence shown here is derived from an EMBL/GenBank/DDBJ whole genome shotgun (WGS) entry which is preliminary data.</text>
</comment>
<dbReference type="PANTHER" id="PTHR13847:SF287">
    <property type="entry name" value="FAD-DEPENDENT OXIDOREDUCTASE DOMAIN-CONTAINING PROTEIN 1"/>
    <property type="match status" value="1"/>
</dbReference>
<proteinExistence type="predicted"/>
<reference evidence="4" key="1">
    <citation type="journal article" date="2019" name="Int. J. Syst. Evol. Microbiol.">
        <title>The Global Catalogue of Microorganisms (GCM) 10K type strain sequencing project: providing services to taxonomists for standard genome sequencing and annotation.</title>
        <authorList>
            <consortium name="The Broad Institute Genomics Platform"/>
            <consortium name="The Broad Institute Genome Sequencing Center for Infectious Disease"/>
            <person name="Wu L."/>
            <person name="Ma J."/>
        </authorList>
    </citation>
    <scope>NUCLEOTIDE SEQUENCE [LARGE SCALE GENOMIC DNA]</scope>
    <source>
        <strain evidence="4">NBRC 102122</strain>
    </source>
</reference>
<organism evidence="3 4">
    <name type="scientific">Shinella yambaruensis</name>
    <dbReference type="NCBI Taxonomy" id="415996"/>
    <lineage>
        <taxon>Bacteria</taxon>
        <taxon>Pseudomonadati</taxon>
        <taxon>Pseudomonadota</taxon>
        <taxon>Alphaproteobacteria</taxon>
        <taxon>Hyphomicrobiales</taxon>
        <taxon>Rhizobiaceae</taxon>
        <taxon>Shinella</taxon>
    </lineage>
</organism>
<sequence length="411" mass="43845">MNGAPTETEKEMSNSPNLKSADLVVIGGGIIGCWTALHLARAGKQVCVVEKAEIAHNGSGRNRGNVRVQLREAVERDLINRSLVLWQGFEESARTTVEYRVTGNLLVSYDETLTADFQIEVDRHRAIGLDAHIVEGAALRELVPHISPDIVAGFLTTQDGHVNGQLATWEAARQAKLAGVRFLRGTAADLIEHDHGKVTAVQTSAGRIATESVLVAAAGDSVRLLEPLGIKTPISLALHQILVTEKLPFVTGPYLRCASPRISFCQTASGTLLLGLGPASDIAPDAPQRVEPSKIEAIARETIRLVPALKDAHIVRSWSGLFDLTPDGRAMIGPAEHVSGLWIATGFNGHGMAIAPSVTESLAQAILGETPTVSLDPFAPVRFERPLDIEASDEPVSRVGHLGNLVAPPIQ</sequence>
<keyword evidence="4" id="KW-1185">Reference proteome</keyword>
<feature type="domain" description="FAD dependent oxidoreductase" evidence="2">
    <location>
        <begin position="22"/>
        <end position="363"/>
    </location>
</feature>
<evidence type="ECO:0000313" key="4">
    <source>
        <dbReference type="Proteomes" id="UP001156702"/>
    </source>
</evidence>
<dbReference type="Pfam" id="PF01266">
    <property type="entry name" value="DAO"/>
    <property type="match status" value="1"/>
</dbReference>
<evidence type="ECO:0000259" key="2">
    <source>
        <dbReference type="Pfam" id="PF01266"/>
    </source>
</evidence>
<evidence type="ECO:0000313" key="3">
    <source>
        <dbReference type="EMBL" id="GLR54538.1"/>
    </source>
</evidence>
<accession>A0ABQ5ZNV0</accession>
<dbReference type="Proteomes" id="UP001156702">
    <property type="component" value="Unassembled WGS sequence"/>
</dbReference>
<evidence type="ECO:0000256" key="1">
    <source>
        <dbReference type="ARBA" id="ARBA00023002"/>
    </source>
</evidence>
<dbReference type="PANTHER" id="PTHR13847">
    <property type="entry name" value="SARCOSINE DEHYDROGENASE-RELATED"/>
    <property type="match status" value="1"/>
</dbReference>
<dbReference type="InterPro" id="IPR006076">
    <property type="entry name" value="FAD-dep_OxRdtase"/>
</dbReference>
<protein>
    <submittedName>
        <fullName evidence="3">Sarcosine oxidase subunit beta</fullName>
    </submittedName>
</protein>
<dbReference type="InterPro" id="IPR036188">
    <property type="entry name" value="FAD/NAD-bd_sf"/>
</dbReference>
<dbReference type="SUPFAM" id="SSF51905">
    <property type="entry name" value="FAD/NAD(P)-binding domain"/>
    <property type="match status" value="1"/>
</dbReference>
<gene>
    <name evidence="3" type="ORF">GCM10007923_57550</name>
</gene>
<dbReference type="EMBL" id="BSOP01000051">
    <property type="protein sequence ID" value="GLR54538.1"/>
    <property type="molecule type" value="Genomic_DNA"/>
</dbReference>